<protein>
    <recommendedName>
        <fullName evidence="3">Bacteriocin</fullName>
    </recommendedName>
</protein>
<evidence type="ECO:0008006" key="3">
    <source>
        <dbReference type="Google" id="ProtNLM"/>
    </source>
</evidence>
<name>A0ABW3LW75_9GAMM</name>
<gene>
    <name evidence="1" type="ORF">ACFQ2N_10145</name>
</gene>
<accession>A0ABW3LW75</accession>
<comment type="caution">
    <text evidence="1">The sequence shown here is derived from an EMBL/GenBank/DDBJ whole genome shotgun (WGS) entry which is preliminary data.</text>
</comment>
<proteinExistence type="predicted"/>
<evidence type="ECO:0000313" key="2">
    <source>
        <dbReference type="Proteomes" id="UP001597033"/>
    </source>
</evidence>
<organism evidence="1 2">
    <name type="scientific">Pseudoxanthomonas kaohsiungensis</name>
    <dbReference type="NCBI Taxonomy" id="283923"/>
    <lineage>
        <taxon>Bacteria</taxon>
        <taxon>Pseudomonadati</taxon>
        <taxon>Pseudomonadota</taxon>
        <taxon>Gammaproteobacteria</taxon>
        <taxon>Lysobacterales</taxon>
        <taxon>Lysobacteraceae</taxon>
        <taxon>Pseudoxanthomonas</taxon>
    </lineage>
</organism>
<dbReference type="RefSeq" id="WP_162377826.1">
    <property type="nucleotide sequence ID" value="NZ_JBHTKN010000006.1"/>
</dbReference>
<reference evidence="2" key="1">
    <citation type="journal article" date="2019" name="Int. J. Syst. Evol. Microbiol.">
        <title>The Global Catalogue of Microorganisms (GCM) 10K type strain sequencing project: providing services to taxonomists for standard genome sequencing and annotation.</title>
        <authorList>
            <consortium name="The Broad Institute Genomics Platform"/>
            <consortium name="The Broad Institute Genome Sequencing Center for Infectious Disease"/>
            <person name="Wu L."/>
            <person name="Ma J."/>
        </authorList>
    </citation>
    <scope>NUCLEOTIDE SEQUENCE [LARGE SCALE GENOMIC DNA]</scope>
    <source>
        <strain evidence="2">CCUG 55854</strain>
    </source>
</reference>
<dbReference type="EMBL" id="JBHTKN010000006">
    <property type="protein sequence ID" value="MFD1042706.1"/>
    <property type="molecule type" value="Genomic_DNA"/>
</dbReference>
<sequence>MIKEIEMRTLSEEEAVQVAGGGILGQIDEIYQYAKEAATEFWRGFKEGAGLEEA</sequence>
<keyword evidence="2" id="KW-1185">Reference proteome</keyword>
<evidence type="ECO:0000313" key="1">
    <source>
        <dbReference type="EMBL" id="MFD1042706.1"/>
    </source>
</evidence>
<dbReference type="Proteomes" id="UP001597033">
    <property type="component" value="Unassembled WGS sequence"/>
</dbReference>